<dbReference type="Proteomes" id="UP000702544">
    <property type="component" value="Unassembled WGS sequence"/>
</dbReference>
<dbReference type="EMBL" id="JAACAK010000028">
    <property type="protein sequence ID" value="NIR74234.1"/>
    <property type="molecule type" value="Genomic_DNA"/>
</dbReference>
<dbReference type="CDD" id="cd12916">
    <property type="entry name" value="VKOR_1"/>
    <property type="match status" value="1"/>
</dbReference>
<dbReference type="InterPro" id="IPR044698">
    <property type="entry name" value="VKOR/LTO1"/>
</dbReference>
<keyword evidence="12" id="KW-0732">Signal</keyword>
<feature type="transmembrane region" description="Helical" evidence="11">
    <location>
        <begin position="408"/>
        <end position="432"/>
    </location>
</feature>
<dbReference type="GO" id="GO:0016491">
    <property type="term" value="F:oxidoreductase activity"/>
    <property type="evidence" value="ECO:0007669"/>
    <property type="project" value="UniProtKB-KW"/>
</dbReference>
<dbReference type="GO" id="GO:0016020">
    <property type="term" value="C:membrane"/>
    <property type="evidence" value="ECO:0007669"/>
    <property type="project" value="UniProtKB-SubCell"/>
</dbReference>
<keyword evidence="3 11" id="KW-0812">Transmembrane</keyword>
<dbReference type="AlphaFoldDB" id="A0AAE5CCI7"/>
<evidence type="ECO:0000256" key="7">
    <source>
        <dbReference type="ARBA" id="ARBA00023136"/>
    </source>
</evidence>
<keyword evidence="8" id="KW-1015">Disulfide bond</keyword>
<dbReference type="SMART" id="SM00756">
    <property type="entry name" value="VKc"/>
    <property type="match status" value="1"/>
</dbReference>
<evidence type="ECO:0000256" key="8">
    <source>
        <dbReference type="ARBA" id="ARBA00023157"/>
    </source>
</evidence>
<keyword evidence="4" id="KW-0874">Quinone</keyword>
<dbReference type="GO" id="GO:0048038">
    <property type="term" value="F:quinone binding"/>
    <property type="evidence" value="ECO:0007669"/>
    <property type="project" value="UniProtKB-KW"/>
</dbReference>
<evidence type="ECO:0000256" key="1">
    <source>
        <dbReference type="ARBA" id="ARBA00004141"/>
    </source>
</evidence>
<feature type="transmembrane region" description="Helical" evidence="11">
    <location>
        <begin position="383"/>
        <end position="402"/>
    </location>
</feature>
<dbReference type="PANTHER" id="PTHR34573:SF1">
    <property type="entry name" value="VITAMIN K EPOXIDE REDUCTASE DOMAIN-CONTAINING PROTEIN"/>
    <property type="match status" value="1"/>
</dbReference>
<comment type="similarity">
    <text evidence="2">Belongs to the VKOR family.</text>
</comment>
<dbReference type="PANTHER" id="PTHR34573">
    <property type="entry name" value="VKC DOMAIN-CONTAINING PROTEIN"/>
    <property type="match status" value="1"/>
</dbReference>
<proteinExistence type="inferred from homology"/>
<dbReference type="Gene3D" id="1.20.1440.130">
    <property type="entry name" value="VKOR domain"/>
    <property type="match status" value="1"/>
</dbReference>
<gene>
    <name evidence="14" type="ORF">GWO12_03845</name>
</gene>
<evidence type="ECO:0000256" key="10">
    <source>
        <dbReference type="SAM" id="MobiDB-lite"/>
    </source>
</evidence>
<dbReference type="InterPro" id="IPR012932">
    <property type="entry name" value="VKOR"/>
</dbReference>
<evidence type="ECO:0000256" key="4">
    <source>
        <dbReference type="ARBA" id="ARBA00022719"/>
    </source>
</evidence>
<comment type="caution">
    <text evidence="14">The sequence shown here is derived from an EMBL/GenBank/DDBJ whole genome shotgun (WGS) entry which is preliminary data.</text>
</comment>
<evidence type="ECO:0000256" key="3">
    <source>
        <dbReference type="ARBA" id="ARBA00022692"/>
    </source>
</evidence>
<evidence type="ECO:0000256" key="6">
    <source>
        <dbReference type="ARBA" id="ARBA00023002"/>
    </source>
</evidence>
<feature type="domain" description="Vitamin K epoxide reductase" evidence="13">
    <location>
        <begin position="299"/>
        <end position="435"/>
    </location>
</feature>
<dbReference type="InterPro" id="IPR038354">
    <property type="entry name" value="VKOR_sf"/>
</dbReference>
<evidence type="ECO:0000256" key="12">
    <source>
        <dbReference type="SAM" id="SignalP"/>
    </source>
</evidence>
<feature type="region of interest" description="Disordered" evidence="10">
    <location>
        <begin position="175"/>
        <end position="253"/>
    </location>
</feature>
<organism evidence="14 15">
    <name type="scientific">Candidatus Kutchimonas denitrificans</name>
    <dbReference type="NCBI Taxonomy" id="3056748"/>
    <lineage>
        <taxon>Bacteria</taxon>
        <taxon>Pseudomonadati</taxon>
        <taxon>Gemmatimonadota</taxon>
        <taxon>Gemmatimonadia</taxon>
        <taxon>Candidatus Palauibacterales</taxon>
        <taxon>Candidatus Palauibacteraceae</taxon>
        <taxon>Candidatus Kutchimonas</taxon>
    </lineage>
</organism>
<name>A0AAE5CCI7_9BACT</name>
<feature type="compositionally biased region" description="Low complexity" evidence="10">
    <location>
        <begin position="220"/>
        <end position="253"/>
    </location>
</feature>
<keyword evidence="6" id="KW-0560">Oxidoreductase</keyword>
<dbReference type="Pfam" id="PF07884">
    <property type="entry name" value="VKOR"/>
    <property type="match status" value="1"/>
</dbReference>
<evidence type="ECO:0000313" key="15">
    <source>
        <dbReference type="Proteomes" id="UP000702544"/>
    </source>
</evidence>
<evidence type="ECO:0000256" key="2">
    <source>
        <dbReference type="ARBA" id="ARBA00006214"/>
    </source>
</evidence>
<keyword evidence="5 11" id="KW-1133">Transmembrane helix</keyword>
<protein>
    <submittedName>
        <fullName evidence="14">Vitamin K epoxide reductase family protein</fullName>
    </submittedName>
</protein>
<feature type="transmembrane region" description="Helical" evidence="11">
    <location>
        <begin position="346"/>
        <end position="371"/>
    </location>
</feature>
<feature type="transmembrane region" description="Helical" evidence="11">
    <location>
        <begin position="298"/>
        <end position="320"/>
    </location>
</feature>
<accession>A0AAE5CCI7</accession>
<sequence length="446" mass="46886">MKRFARYAFTLSLTLAALGLVAEPAVSQGPAVRAVLFFSPTCPHCHEVIQQDLPVIFERHGGPPTIRFDEEVPEDQRAFYAVSNGTLQLLLVDVSLPEGGALYRAWAEAHHVPREEWGVPRLVIADTTLVGSRDIPDLLPAMIEAGLAGGGIDWPKIAGFEVALAAIPGYEPLTEAEAAEEPRAPAQANPSDDTAASGEEPAMPAESPPQQTGPPPVQPDPRVGSAAAVEQSASAAAVDEATSAERPASALASLPSRSLSMADRFRQDRLGNSFSVIVLVVMVASLIGVALRLRRSTAGSAAGVGLPLVALVGALVAAYLTYIESSGATAVCGPVGDCNTVNQSEYAALFGLVPVGLVGLVGYLIIIWAWVVHRLAPGALSDWAVVSILGMSIFGTLLSLYLTFLEPFVIGATCAWCLTSAVAITLLMWLSARPGKRAWLRLTRTD</sequence>
<keyword evidence="9" id="KW-0676">Redox-active center</keyword>
<evidence type="ECO:0000256" key="9">
    <source>
        <dbReference type="ARBA" id="ARBA00023284"/>
    </source>
</evidence>
<keyword evidence="7 11" id="KW-0472">Membrane</keyword>
<evidence type="ECO:0000256" key="5">
    <source>
        <dbReference type="ARBA" id="ARBA00022989"/>
    </source>
</evidence>
<feature type="signal peptide" evidence="12">
    <location>
        <begin position="1"/>
        <end position="22"/>
    </location>
</feature>
<comment type="subcellular location">
    <subcellularLocation>
        <location evidence="1">Membrane</location>
        <topology evidence="1">Multi-pass membrane protein</topology>
    </subcellularLocation>
</comment>
<evidence type="ECO:0000259" key="13">
    <source>
        <dbReference type="SMART" id="SM00756"/>
    </source>
</evidence>
<feature type="chain" id="PRO_5042102694" evidence="12">
    <location>
        <begin position="23"/>
        <end position="446"/>
    </location>
</feature>
<evidence type="ECO:0000313" key="14">
    <source>
        <dbReference type="EMBL" id="NIR74234.1"/>
    </source>
</evidence>
<evidence type="ECO:0000256" key="11">
    <source>
        <dbReference type="SAM" id="Phobius"/>
    </source>
</evidence>
<reference evidence="14 15" key="1">
    <citation type="submission" date="2020-01" db="EMBL/GenBank/DDBJ databases">
        <title>Genomes assembled from Gulf of Kutch pelagic sediment metagenomes.</title>
        <authorList>
            <person name="Chandrashekar M."/>
            <person name="Mahajan M.S."/>
            <person name="Dave K.J."/>
            <person name="Vatsa P."/>
            <person name="Nathani N.M."/>
        </authorList>
    </citation>
    <scope>NUCLEOTIDE SEQUENCE [LARGE SCALE GENOMIC DNA]</scope>
    <source>
        <strain evidence="14">KS3-K002</strain>
    </source>
</reference>
<feature type="transmembrane region" description="Helical" evidence="11">
    <location>
        <begin position="270"/>
        <end position="291"/>
    </location>
</feature>